<evidence type="ECO:0000313" key="2">
    <source>
        <dbReference type="Proteomes" id="UP001190700"/>
    </source>
</evidence>
<dbReference type="AlphaFoldDB" id="A0AAE0FAF6"/>
<accession>A0AAE0FAF6</accession>
<dbReference type="Proteomes" id="UP001190700">
    <property type="component" value="Unassembled WGS sequence"/>
</dbReference>
<keyword evidence="2" id="KW-1185">Reference proteome</keyword>
<reference evidence="1 2" key="1">
    <citation type="journal article" date="2015" name="Genome Biol. Evol.">
        <title>Comparative Genomics of a Bacterivorous Green Alga Reveals Evolutionary Causalities and Consequences of Phago-Mixotrophic Mode of Nutrition.</title>
        <authorList>
            <person name="Burns J.A."/>
            <person name="Paasch A."/>
            <person name="Narechania A."/>
            <person name="Kim E."/>
        </authorList>
    </citation>
    <scope>NUCLEOTIDE SEQUENCE [LARGE SCALE GENOMIC DNA]</scope>
    <source>
        <strain evidence="1 2">PLY_AMNH</strain>
    </source>
</reference>
<dbReference type="EMBL" id="LGRX02022015">
    <property type="protein sequence ID" value="KAK3256044.1"/>
    <property type="molecule type" value="Genomic_DNA"/>
</dbReference>
<protein>
    <submittedName>
        <fullName evidence="1">Uncharacterized protein</fullName>
    </submittedName>
</protein>
<evidence type="ECO:0000313" key="1">
    <source>
        <dbReference type="EMBL" id="KAK3256044.1"/>
    </source>
</evidence>
<organism evidence="1 2">
    <name type="scientific">Cymbomonas tetramitiformis</name>
    <dbReference type="NCBI Taxonomy" id="36881"/>
    <lineage>
        <taxon>Eukaryota</taxon>
        <taxon>Viridiplantae</taxon>
        <taxon>Chlorophyta</taxon>
        <taxon>Pyramimonadophyceae</taxon>
        <taxon>Pyramimonadales</taxon>
        <taxon>Pyramimonadaceae</taxon>
        <taxon>Cymbomonas</taxon>
    </lineage>
</organism>
<sequence>MNWVENSEQKDLCSLRIRTLEYSVKFRMEGGALCLLQLFLCVSAATSKGVELSIPQILSTGGHIVEYIASGGSAVEGASTIKGAGAKNGPMVTSGSAYGSGDDCGSVFIAGQFYKSLLTSDNKTTYTHQSINEAYGNTPKGAAATSDVFISKVYPNGTTAWTLSVGASMHVPTRMLHGC</sequence>
<comment type="caution">
    <text evidence="1">The sequence shown here is derived from an EMBL/GenBank/DDBJ whole genome shotgun (WGS) entry which is preliminary data.</text>
</comment>
<proteinExistence type="predicted"/>
<name>A0AAE0FAF6_9CHLO</name>
<gene>
    <name evidence="1" type="ORF">CYMTET_34801</name>
</gene>